<comment type="caution">
    <text evidence="6">The sequence shown here is derived from an EMBL/GenBank/DDBJ whole genome shotgun (WGS) entry which is preliminary data.</text>
</comment>
<gene>
    <name evidence="6" type="ORF">H6H04_11765</name>
</gene>
<keyword evidence="7" id="KW-1185">Reference proteome</keyword>
<dbReference type="PROSITE" id="PS50850">
    <property type="entry name" value="MFS"/>
    <property type="match status" value="1"/>
</dbReference>
<accession>A0ABR6Y2U0</accession>
<feature type="transmembrane region" description="Helical" evidence="4">
    <location>
        <begin position="81"/>
        <end position="99"/>
    </location>
</feature>
<evidence type="ECO:0000256" key="4">
    <source>
        <dbReference type="SAM" id="Phobius"/>
    </source>
</evidence>
<feature type="transmembrane region" description="Helical" evidence="4">
    <location>
        <begin position="12"/>
        <end position="31"/>
    </location>
</feature>
<evidence type="ECO:0000313" key="6">
    <source>
        <dbReference type="EMBL" id="MBC3847061.1"/>
    </source>
</evidence>
<dbReference type="SUPFAM" id="SSF103473">
    <property type="entry name" value="MFS general substrate transporter"/>
    <property type="match status" value="1"/>
</dbReference>
<dbReference type="PANTHER" id="PTHR23521:SF3">
    <property type="entry name" value="MFS TRANSPORTER"/>
    <property type="match status" value="1"/>
</dbReference>
<feature type="transmembrane region" description="Helical" evidence="4">
    <location>
        <begin position="372"/>
        <end position="390"/>
    </location>
</feature>
<feature type="transmembrane region" description="Helical" evidence="4">
    <location>
        <begin position="284"/>
        <end position="303"/>
    </location>
</feature>
<feature type="transmembrane region" description="Helical" evidence="4">
    <location>
        <begin position="228"/>
        <end position="245"/>
    </location>
</feature>
<dbReference type="Proteomes" id="UP000607435">
    <property type="component" value="Unassembled WGS sequence"/>
</dbReference>
<keyword evidence="1 4" id="KW-0812">Transmembrane</keyword>
<dbReference type="InterPro" id="IPR020846">
    <property type="entry name" value="MFS_dom"/>
</dbReference>
<sequence length="393" mass="42961">MKTKTVTKSTKWVLPIIIFSQFGCTSLWFAGNSVIDDLIASFNLSSDSLGYISSSVQFGFIIGTLIFAILTLSDRFSPSKVFFICAVLGGVFNLGILYANNTFSTLLLFRFLTGFCLAGIYPVGMKIAADHFEKGLGKSLSFLVGALVLGKAFPHFLKSFGVGFNWEIVIWSTSFLAFLGGLLILVFVPNGPYQNLAKKFDVSKIFKVFNNKTFKSAAFGYFGHMWELYAFWTFVPIFISAYSQLHNTPLNISLLSFIILASGTISCVLGGFISKTYGTKKTAVLSLTISGLCCLLSPIFFLIDSNIIFIAFLIIWGMVVIADSPLFSTLVAQNSDSQSKGTALTIVNCIGFAITIVSIQLLNFLITDNSNVQFVFLILALGPIIGLIYLKKS</sequence>
<dbReference type="Gene3D" id="1.20.1250.20">
    <property type="entry name" value="MFS general substrate transporter like domains"/>
    <property type="match status" value="2"/>
</dbReference>
<dbReference type="PANTHER" id="PTHR23521">
    <property type="entry name" value="TRANSPORTER MFS SUPERFAMILY"/>
    <property type="match status" value="1"/>
</dbReference>
<dbReference type="Pfam" id="PF07690">
    <property type="entry name" value="MFS_1"/>
    <property type="match status" value="1"/>
</dbReference>
<organism evidence="6 7">
    <name type="scientific">Winogradskyella echinorum</name>
    <dbReference type="NCBI Taxonomy" id="538189"/>
    <lineage>
        <taxon>Bacteria</taxon>
        <taxon>Pseudomonadati</taxon>
        <taxon>Bacteroidota</taxon>
        <taxon>Flavobacteriia</taxon>
        <taxon>Flavobacteriales</taxon>
        <taxon>Flavobacteriaceae</taxon>
        <taxon>Winogradskyella</taxon>
    </lineage>
</organism>
<keyword evidence="3 4" id="KW-0472">Membrane</keyword>
<feature type="transmembrane region" description="Helical" evidence="4">
    <location>
        <begin position="309"/>
        <end position="331"/>
    </location>
</feature>
<evidence type="ECO:0000313" key="7">
    <source>
        <dbReference type="Proteomes" id="UP000607435"/>
    </source>
</evidence>
<feature type="domain" description="Major facilitator superfamily (MFS) profile" evidence="5">
    <location>
        <begin position="1"/>
        <end position="393"/>
    </location>
</feature>
<feature type="transmembrane region" description="Helical" evidence="4">
    <location>
        <begin position="343"/>
        <end position="366"/>
    </location>
</feature>
<evidence type="ECO:0000256" key="3">
    <source>
        <dbReference type="ARBA" id="ARBA00023136"/>
    </source>
</evidence>
<reference evidence="6 7" key="1">
    <citation type="submission" date="2020-08" db="EMBL/GenBank/DDBJ databases">
        <title>Winogradskyella ouciana sp. nov., isolated from the hadal seawater of the Mariana Trench.</title>
        <authorList>
            <person name="He X."/>
        </authorList>
    </citation>
    <scope>NUCLEOTIDE SEQUENCE [LARGE SCALE GENOMIC DNA]</scope>
    <source>
        <strain evidence="6 7">KCTC 22026</strain>
    </source>
</reference>
<dbReference type="InterPro" id="IPR036259">
    <property type="entry name" value="MFS_trans_sf"/>
</dbReference>
<proteinExistence type="predicted"/>
<protein>
    <submittedName>
        <fullName evidence="6">MFS transporter</fullName>
    </submittedName>
</protein>
<evidence type="ECO:0000256" key="2">
    <source>
        <dbReference type="ARBA" id="ARBA00022989"/>
    </source>
</evidence>
<feature type="transmembrane region" description="Helical" evidence="4">
    <location>
        <begin position="51"/>
        <end position="72"/>
    </location>
</feature>
<name>A0ABR6Y2U0_9FLAO</name>
<feature type="transmembrane region" description="Helical" evidence="4">
    <location>
        <begin position="251"/>
        <end position="272"/>
    </location>
</feature>
<feature type="transmembrane region" description="Helical" evidence="4">
    <location>
        <begin position="168"/>
        <end position="188"/>
    </location>
</feature>
<evidence type="ECO:0000256" key="1">
    <source>
        <dbReference type="ARBA" id="ARBA00022692"/>
    </source>
</evidence>
<dbReference type="InterPro" id="IPR011701">
    <property type="entry name" value="MFS"/>
</dbReference>
<feature type="transmembrane region" description="Helical" evidence="4">
    <location>
        <begin position="105"/>
        <end position="124"/>
    </location>
</feature>
<evidence type="ECO:0000259" key="5">
    <source>
        <dbReference type="PROSITE" id="PS50850"/>
    </source>
</evidence>
<keyword evidence="2 4" id="KW-1133">Transmembrane helix</keyword>
<dbReference type="EMBL" id="JACOME010000002">
    <property type="protein sequence ID" value="MBC3847061.1"/>
    <property type="molecule type" value="Genomic_DNA"/>
</dbReference>
<dbReference type="RefSeq" id="WP_186846152.1">
    <property type="nucleotide sequence ID" value="NZ_JACOME010000002.1"/>
</dbReference>
<feature type="transmembrane region" description="Helical" evidence="4">
    <location>
        <begin position="136"/>
        <end position="156"/>
    </location>
</feature>